<evidence type="ECO:0000256" key="9">
    <source>
        <dbReference type="ARBA" id="ARBA00022909"/>
    </source>
</evidence>
<dbReference type="AlphaFoldDB" id="A0A1N7R0D9"/>
<dbReference type="GO" id="GO:0005524">
    <property type="term" value="F:ATP binding"/>
    <property type="evidence" value="ECO:0007669"/>
    <property type="project" value="UniProtKB-KW"/>
</dbReference>
<evidence type="ECO:0000256" key="5">
    <source>
        <dbReference type="ARBA" id="ARBA00022679"/>
    </source>
</evidence>
<keyword evidence="7 14" id="KW-0418">Kinase</keyword>
<comment type="pathway">
    <text evidence="1">Cofactor biosynthesis; tetrahydrofolate biosynthesis; 2-amino-4-hydroxy-6-hydroxymethyl-7,8-dihydropteridine diphosphate from 7,8-dihydroneopterin triphosphate: step 4/4.</text>
</comment>
<dbReference type="EC" id="2.7.6.3" evidence="3"/>
<dbReference type="PANTHER" id="PTHR43071">
    <property type="entry name" value="2-AMINO-4-HYDROXY-6-HYDROXYMETHYLDIHYDROPTERIDINE PYROPHOSPHOKINASE"/>
    <property type="match status" value="1"/>
</dbReference>
<proteinExistence type="inferred from homology"/>
<organism evidence="14 15">
    <name type="scientific">Filimonas lacunae</name>
    <dbReference type="NCBI Taxonomy" id="477680"/>
    <lineage>
        <taxon>Bacteria</taxon>
        <taxon>Pseudomonadati</taxon>
        <taxon>Bacteroidota</taxon>
        <taxon>Chitinophagia</taxon>
        <taxon>Chitinophagales</taxon>
        <taxon>Chitinophagaceae</taxon>
        <taxon>Filimonas</taxon>
    </lineage>
</organism>
<keyword evidence="8" id="KW-0067">ATP-binding</keyword>
<accession>A0A1N7R0D9</accession>
<dbReference type="RefSeq" id="WP_076381089.1">
    <property type="nucleotide sequence ID" value="NZ_AP017422.1"/>
</dbReference>
<dbReference type="GO" id="GO:0046654">
    <property type="term" value="P:tetrahydrofolate biosynthetic process"/>
    <property type="evidence" value="ECO:0007669"/>
    <property type="project" value="UniProtKB-UniPathway"/>
</dbReference>
<reference evidence="15" key="1">
    <citation type="submission" date="2017-01" db="EMBL/GenBank/DDBJ databases">
        <authorList>
            <person name="Varghese N."/>
            <person name="Submissions S."/>
        </authorList>
    </citation>
    <scope>NUCLEOTIDE SEQUENCE [LARGE SCALE GENOMIC DNA]</scope>
    <source>
        <strain evidence="15">DSM 21054</strain>
    </source>
</reference>
<dbReference type="GO" id="GO:0046656">
    <property type="term" value="P:folic acid biosynthetic process"/>
    <property type="evidence" value="ECO:0007669"/>
    <property type="project" value="UniProtKB-KW"/>
</dbReference>
<dbReference type="SUPFAM" id="SSF55083">
    <property type="entry name" value="6-hydroxymethyl-7,8-dihydropterin pyrophosphokinase, HPPK"/>
    <property type="match status" value="1"/>
</dbReference>
<evidence type="ECO:0000256" key="7">
    <source>
        <dbReference type="ARBA" id="ARBA00022777"/>
    </source>
</evidence>
<comment type="similarity">
    <text evidence="2">Belongs to the HPPK family.</text>
</comment>
<comment type="function">
    <text evidence="10">Catalyzes the transfer of pyrophosphate from adenosine triphosphate (ATP) to 6-hydroxymethyl-7,8-dihydropterin, an enzymatic step in folate biosynthesis pathway.</text>
</comment>
<sequence length="167" mass="18662">MNRAYLLIGGNLGDRTAYLSRAVSQIQEKCGVVVQQSSIYETAAWGVEDQPSFYNQALLLHTSFAAPVLMQQLLDIETSLGRERTIKMGPRTIDIDVLLYNEEVIQSELITVPHPHLPQRRFALLPLAEIAPQYVHPQLHETITTLLKNCPDTLDVHKISGAKPPLP</sequence>
<dbReference type="UniPathway" id="UPA00077">
    <property type="reaction ID" value="UER00155"/>
</dbReference>
<dbReference type="PANTHER" id="PTHR43071:SF1">
    <property type="entry name" value="2-AMINO-4-HYDROXY-6-HYDROXYMETHYLDIHYDROPTERIDINE PYROPHOSPHOKINASE"/>
    <property type="match status" value="1"/>
</dbReference>
<dbReference type="Gene3D" id="3.30.70.560">
    <property type="entry name" value="7,8-Dihydro-6-hydroxymethylpterin-pyrophosphokinase HPPK"/>
    <property type="match status" value="1"/>
</dbReference>
<evidence type="ECO:0000256" key="4">
    <source>
        <dbReference type="ARBA" id="ARBA00016218"/>
    </source>
</evidence>
<evidence type="ECO:0000256" key="11">
    <source>
        <dbReference type="ARBA" id="ARBA00029766"/>
    </source>
</evidence>
<evidence type="ECO:0000313" key="14">
    <source>
        <dbReference type="EMBL" id="SIT28539.1"/>
    </source>
</evidence>
<evidence type="ECO:0000259" key="13">
    <source>
        <dbReference type="PROSITE" id="PS00794"/>
    </source>
</evidence>
<dbReference type="Proteomes" id="UP000186917">
    <property type="component" value="Unassembled WGS sequence"/>
</dbReference>
<dbReference type="NCBIfam" id="TIGR01498">
    <property type="entry name" value="folK"/>
    <property type="match status" value="1"/>
</dbReference>
<evidence type="ECO:0000313" key="15">
    <source>
        <dbReference type="Proteomes" id="UP000186917"/>
    </source>
</evidence>
<name>A0A1N7R0D9_9BACT</name>
<evidence type="ECO:0000256" key="12">
    <source>
        <dbReference type="ARBA" id="ARBA00033413"/>
    </source>
</evidence>
<dbReference type="CDD" id="cd00483">
    <property type="entry name" value="HPPK"/>
    <property type="match status" value="1"/>
</dbReference>
<gene>
    <name evidence="14" type="ORF">SAMN05421788_10849</name>
</gene>
<keyword evidence="5" id="KW-0808">Transferase</keyword>
<dbReference type="GO" id="GO:0003848">
    <property type="term" value="F:2-amino-4-hydroxy-6-hydroxymethyldihydropteridine diphosphokinase activity"/>
    <property type="evidence" value="ECO:0007669"/>
    <property type="project" value="UniProtKB-EC"/>
</dbReference>
<keyword evidence="9" id="KW-0289">Folate biosynthesis</keyword>
<evidence type="ECO:0000256" key="10">
    <source>
        <dbReference type="ARBA" id="ARBA00029409"/>
    </source>
</evidence>
<evidence type="ECO:0000256" key="3">
    <source>
        <dbReference type="ARBA" id="ARBA00013253"/>
    </source>
</evidence>
<dbReference type="PROSITE" id="PS00794">
    <property type="entry name" value="HPPK"/>
    <property type="match status" value="1"/>
</dbReference>
<evidence type="ECO:0000256" key="1">
    <source>
        <dbReference type="ARBA" id="ARBA00005051"/>
    </source>
</evidence>
<feature type="domain" description="7,8-dihydro-6-hydroxymethylpterin-pyrophosphokinase" evidence="13">
    <location>
        <begin position="87"/>
        <end position="98"/>
    </location>
</feature>
<evidence type="ECO:0000256" key="6">
    <source>
        <dbReference type="ARBA" id="ARBA00022741"/>
    </source>
</evidence>
<dbReference type="OrthoDB" id="9808041at2"/>
<dbReference type="InterPro" id="IPR035907">
    <property type="entry name" value="Hppk_sf"/>
</dbReference>
<dbReference type="STRING" id="477680.SAMN05421788_10849"/>
<evidence type="ECO:0000256" key="8">
    <source>
        <dbReference type="ARBA" id="ARBA00022840"/>
    </source>
</evidence>
<dbReference type="GO" id="GO:0016301">
    <property type="term" value="F:kinase activity"/>
    <property type="evidence" value="ECO:0007669"/>
    <property type="project" value="UniProtKB-KW"/>
</dbReference>
<dbReference type="EMBL" id="FTOR01000008">
    <property type="protein sequence ID" value="SIT28539.1"/>
    <property type="molecule type" value="Genomic_DNA"/>
</dbReference>
<keyword evidence="15" id="KW-1185">Reference proteome</keyword>
<dbReference type="InterPro" id="IPR000550">
    <property type="entry name" value="Hppk"/>
</dbReference>
<evidence type="ECO:0000256" key="2">
    <source>
        <dbReference type="ARBA" id="ARBA00005810"/>
    </source>
</evidence>
<keyword evidence="6" id="KW-0547">Nucleotide-binding</keyword>
<dbReference type="Pfam" id="PF01288">
    <property type="entry name" value="HPPK"/>
    <property type="match status" value="1"/>
</dbReference>
<protein>
    <recommendedName>
        <fullName evidence="4">2-amino-4-hydroxy-6-hydroxymethyldihydropteridine pyrophosphokinase</fullName>
        <ecNumber evidence="3">2.7.6.3</ecNumber>
    </recommendedName>
    <alternativeName>
        <fullName evidence="11">6-hydroxymethyl-7,8-dihydropterin pyrophosphokinase</fullName>
    </alternativeName>
    <alternativeName>
        <fullName evidence="12">7,8-dihydro-6-hydroxymethylpterin-pyrophosphokinase</fullName>
    </alternativeName>
</protein>